<evidence type="ECO:0000313" key="2">
    <source>
        <dbReference type="EMBL" id="CAE6759126.1"/>
    </source>
</evidence>
<proteinExistence type="predicted"/>
<dbReference type="EMBL" id="CAJNBJ010000016">
    <property type="protein sequence ID" value="CAE6759126.1"/>
    <property type="molecule type" value="Genomic_DNA"/>
</dbReference>
<dbReference type="Pfam" id="PF01161">
    <property type="entry name" value="PBP"/>
    <property type="match status" value="1"/>
</dbReference>
<dbReference type="NCBIfam" id="TIGR00481">
    <property type="entry name" value="YbhB/YbcL family Raf kinase inhibitor-like protein"/>
    <property type="match status" value="1"/>
</dbReference>
<protein>
    <submittedName>
        <fullName evidence="2">YbhB/YbcL family Raf kinase inhibitor-like protein</fullName>
    </submittedName>
</protein>
<feature type="compositionally biased region" description="Basic and acidic residues" evidence="1">
    <location>
        <begin position="14"/>
        <end position="23"/>
    </location>
</feature>
<comment type="caution">
    <text evidence="2">The sequence shown here is derived from an EMBL/GenBank/DDBJ whole genome shotgun (WGS) entry which is preliminary data.</text>
</comment>
<accession>A0ABN7LMH8</accession>
<dbReference type="SUPFAM" id="SSF49777">
    <property type="entry name" value="PEBP-like"/>
    <property type="match status" value="1"/>
</dbReference>
<evidence type="ECO:0000313" key="3">
    <source>
        <dbReference type="Proteomes" id="UP000675880"/>
    </source>
</evidence>
<dbReference type="PANTHER" id="PTHR30289:SF1">
    <property type="entry name" value="PEBP (PHOSPHATIDYLETHANOLAMINE-BINDING PROTEIN) FAMILY PROTEIN"/>
    <property type="match status" value="1"/>
</dbReference>
<keyword evidence="2" id="KW-0649">Protein kinase inhibitor</keyword>
<dbReference type="CDD" id="cd00865">
    <property type="entry name" value="PEBP_bact_arch"/>
    <property type="match status" value="1"/>
</dbReference>
<dbReference type="GO" id="GO:0004860">
    <property type="term" value="F:protein kinase inhibitor activity"/>
    <property type="evidence" value="ECO:0007669"/>
    <property type="project" value="UniProtKB-KW"/>
</dbReference>
<dbReference type="InterPro" id="IPR036610">
    <property type="entry name" value="PEBP-like_sf"/>
</dbReference>
<keyword evidence="3" id="KW-1185">Reference proteome</keyword>
<dbReference type="Gene3D" id="3.90.280.10">
    <property type="entry name" value="PEBP-like"/>
    <property type="match status" value="1"/>
</dbReference>
<dbReference type="InterPro" id="IPR008914">
    <property type="entry name" value="PEBP"/>
</dbReference>
<evidence type="ECO:0000256" key="1">
    <source>
        <dbReference type="SAM" id="MobiDB-lite"/>
    </source>
</evidence>
<dbReference type="RefSeq" id="WP_213042704.1">
    <property type="nucleotide sequence ID" value="NZ_CAJNBJ010000016.1"/>
</dbReference>
<reference evidence="2 3" key="1">
    <citation type="submission" date="2021-02" db="EMBL/GenBank/DDBJ databases">
        <authorList>
            <person name="Han P."/>
        </authorList>
    </citation>
    <scope>NUCLEOTIDE SEQUENCE [LARGE SCALE GENOMIC DNA]</scope>
    <source>
        <strain evidence="2">Candidatus Nitrospira sp. ZN2</strain>
    </source>
</reference>
<sequence length="153" mass="17049">MAFELTGSTFKDGELIPKHHTCEGEDLSPPLRWNNPPPGTRSFVLIVDDPDAPGGTWVHWVLFNIPIDVRGLAEGLPLQDVLPNDACQGMNDFKRVGYGGPCPPPGKPHRYYFRLYALDHELRLKPRATKAHVVEAMKGHVLAEAQLMGRFGR</sequence>
<dbReference type="InterPro" id="IPR005247">
    <property type="entry name" value="YbhB_YbcL/LppC-like"/>
</dbReference>
<dbReference type="PANTHER" id="PTHR30289">
    <property type="entry name" value="UNCHARACTERIZED PROTEIN YBCL-RELATED"/>
    <property type="match status" value="1"/>
</dbReference>
<dbReference type="Proteomes" id="UP000675880">
    <property type="component" value="Unassembled WGS sequence"/>
</dbReference>
<gene>
    <name evidence="2" type="ORF">NSPZN2_30554</name>
</gene>
<feature type="region of interest" description="Disordered" evidence="1">
    <location>
        <begin position="14"/>
        <end position="35"/>
    </location>
</feature>
<organism evidence="2 3">
    <name type="scientific">Nitrospira defluvii</name>
    <dbReference type="NCBI Taxonomy" id="330214"/>
    <lineage>
        <taxon>Bacteria</taxon>
        <taxon>Pseudomonadati</taxon>
        <taxon>Nitrospirota</taxon>
        <taxon>Nitrospiria</taxon>
        <taxon>Nitrospirales</taxon>
        <taxon>Nitrospiraceae</taxon>
        <taxon>Nitrospira</taxon>
    </lineage>
</organism>
<name>A0ABN7LMH8_9BACT</name>